<dbReference type="Proteomes" id="UP000593566">
    <property type="component" value="Unassembled WGS sequence"/>
</dbReference>
<dbReference type="RefSeq" id="XP_037151511.1">
    <property type="nucleotide sequence ID" value="XM_037292092.1"/>
</dbReference>
<feature type="compositionally biased region" description="Basic residues" evidence="1">
    <location>
        <begin position="300"/>
        <end position="312"/>
    </location>
</feature>
<organism evidence="2 3">
    <name type="scientific">Letharia lupina</name>
    <dbReference type="NCBI Taxonomy" id="560253"/>
    <lineage>
        <taxon>Eukaryota</taxon>
        <taxon>Fungi</taxon>
        <taxon>Dikarya</taxon>
        <taxon>Ascomycota</taxon>
        <taxon>Pezizomycotina</taxon>
        <taxon>Lecanoromycetes</taxon>
        <taxon>OSLEUM clade</taxon>
        <taxon>Lecanoromycetidae</taxon>
        <taxon>Lecanorales</taxon>
        <taxon>Lecanorineae</taxon>
        <taxon>Parmeliaceae</taxon>
        <taxon>Letharia</taxon>
    </lineage>
</organism>
<sequence length="395" mass="42544">MTERRTAHGPGPDTKGGGFRGGPKRWTGGGPAPARHIPWPEIFKHHISVVEGHLKMIDMVRKHTVEGSGNYRTIMGCVDRAKEMLQVSKQISRTFVPPSNHREQVPLGSSSASMYPGYSPADHEYGKAAEEYGKAAAEARAKGIELKHPDAEYVIGQAKGVKRSTLAGIREAQAAKGKASGSGGGSGSGRGSGSEGPMKQEPRKSATANGKASTEKVQEATLEGDNPYFIIDTKPTPVDIPGMSSQSLKRSASPPEAVEAKKHKKAKNTHDGDIPRGEDTQEAKTEDISDQVDARMKEKEKKRKMKEEKKRKRESEDEPAVGSEDFQPAVEASATAAEAESPKKKKAKQTEEEALPDRTASKKRLGEDKGEAEDGEGKKKKKRKKSKDSATASDG</sequence>
<dbReference type="GeneID" id="59329578"/>
<feature type="compositionally biased region" description="Gly residues" evidence="1">
    <location>
        <begin position="180"/>
        <end position="194"/>
    </location>
</feature>
<dbReference type="AlphaFoldDB" id="A0A8H6CF46"/>
<evidence type="ECO:0000313" key="3">
    <source>
        <dbReference type="Proteomes" id="UP000593566"/>
    </source>
</evidence>
<dbReference type="EMBL" id="JACCJB010000012">
    <property type="protein sequence ID" value="KAF6222076.1"/>
    <property type="molecule type" value="Genomic_DNA"/>
</dbReference>
<protein>
    <submittedName>
        <fullName evidence="2">Uncharacterized protein</fullName>
    </submittedName>
</protein>
<evidence type="ECO:0000256" key="1">
    <source>
        <dbReference type="SAM" id="MobiDB-lite"/>
    </source>
</evidence>
<feature type="region of interest" description="Disordered" evidence="1">
    <location>
        <begin position="172"/>
        <end position="395"/>
    </location>
</feature>
<proteinExistence type="predicted"/>
<feature type="region of interest" description="Disordered" evidence="1">
    <location>
        <begin position="1"/>
        <end position="33"/>
    </location>
</feature>
<evidence type="ECO:0000313" key="2">
    <source>
        <dbReference type="EMBL" id="KAF6222076.1"/>
    </source>
</evidence>
<name>A0A8H6CF46_9LECA</name>
<reference evidence="2 3" key="1">
    <citation type="journal article" date="2020" name="Genomics">
        <title>Complete, high-quality genomes from long-read metagenomic sequencing of two wolf lichen thalli reveals enigmatic genome architecture.</title>
        <authorList>
            <person name="McKenzie S.K."/>
            <person name="Walston R.F."/>
            <person name="Allen J.L."/>
        </authorList>
    </citation>
    <scope>NUCLEOTIDE SEQUENCE [LARGE SCALE GENOMIC DNA]</scope>
    <source>
        <strain evidence="2">WasteWater1</strain>
    </source>
</reference>
<accession>A0A8H6CF46</accession>
<feature type="compositionally biased region" description="Gly residues" evidence="1">
    <location>
        <begin position="14"/>
        <end position="31"/>
    </location>
</feature>
<comment type="caution">
    <text evidence="2">The sequence shown here is derived from an EMBL/GenBank/DDBJ whole genome shotgun (WGS) entry which is preliminary data.</text>
</comment>
<keyword evidence="3" id="KW-1185">Reference proteome</keyword>
<gene>
    <name evidence="2" type="ORF">HO133_001162</name>
</gene>
<feature type="compositionally biased region" description="Basic and acidic residues" evidence="1">
    <location>
        <begin position="348"/>
        <end position="369"/>
    </location>
</feature>
<feature type="compositionally biased region" description="Low complexity" evidence="1">
    <location>
        <begin position="327"/>
        <end position="339"/>
    </location>
</feature>
<feature type="compositionally biased region" description="Basic and acidic residues" evidence="1">
    <location>
        <begin position="268"/>
        <end position="299"/>
    </location>
</feature>